<organism evidence="2 3">
    <name type="scientific">Chitinilyticum piscinae</name>
    <dbReference type="NCBI Taxonomy" id="2866724"/>
    <lineage>
        <taxon>Bacteria</taxon>
        <taxon>Pseudomonadati</taxon>
        <taxon>Pseudomonadota</taxon>
        <taxon>Betaproteobacteria</taxon>
        <taxon>Neisseriales</taxon>
        <taxon>Chitinibacteraceae</taxon>
        <taxon>Chitinilyticum</taxon>
    </lineage>
</organism>
<dbReference type="InterPro" id="IPR029069">
    <property type="entry name" value="HotDog_dom_sf"/>
</dbReference>
<feature type="domain" description="Acyl-CoA thioesterase-like N-terminal HotDog" evidence="1">
    <location>
        <begin position="57"/>
        <end position="139"/>
    </location>
</feature>
<comment type="caution">
    <text evidence="2">The sequence shown here is derived from an EMBL/GenBank/DDBJ whole genome shotgun (WGS) entry which is preliminary data.</text>
</comment>
<evidence type="ECO:0000313" key="2">
    <source>
        <dbReference type="EMBL" id="MBE9610694.1"/>
    </source>
</evidence>
<dbReference type="Gene3D" id="3.10.129.10">
    <property type="entry name" value="Hotdog Thioesterase"/>
    <property type="match status" value="1"/>
</dbReference>
<sequence length="142" mass="15759">MSPHWQVNSIAELDLLLQTRIPYAALLGIRAHAGDDGEPLFLLPYQEANIGNVQLPALHGGVIGGFLENSAVMHLLWAREASELPKVVDFSIDYLRSGRPQDTWARCEIVRQGKRIANVLMSAWQDDPARPIAQARAHFLLA</sequence>
<protein>
    <submittedName>
        <fullName evidence="2">PaaI family thioesterase</fullName>
    </submittedName>
</protein>
<keyword evidence="3" id="KW-1185">Reference proteome</keyword>
<dbReference type="SUPFAM" id="SSF54637">
    <property type="entry name" value="Thioesterase/thiol ester dehydrase-isomerase"/>
    <property type="match status" value="1"/>
</dbReference>
<dbReference type="RefSeq" id="WP_194117244.1">
    <property type="nucleotide sequence ID" value="NZ_JADFUA010000012.1"/>
</dbReference>
<evidence type="ECO:0000313" key="3">
    <source>
        <dbReference type="Proteomes" id="UP000604481"/>
    </source>
</evidence>
<gene>
    <name evidence="2" type="ORF">INR99_15235</name>
</gene>
<dbReference type="EMBL" id="JADFUA010000012">
    <property type="protein sequence ID" value="MBE9610694.1"/>
    <property type="molecule type" value="Genomic_DNA"/>
</dbReference>
<dbReference type="CDD" id="cd03443">
    <property type="entry name" value="PaaI_thioesterase"/>
    <property type="match status" value="1"/>
</dbReference>
<name>A0A8J7FQY8_9NEIS</name>
<dbReference type="Pfam" id="PF13622">
    <property type="entry name" value="4HBT_3"/>
    <property type="match status" value="1"/>
</dbReference>
<proteinExistence type="predicted"/>
<dbReference type="AlphaFoldDB" id="A0A8J7FQY8"/>
<accession>A0A8J7FQY8</accession>
<dbReference type="InterPro" id="IPR049449">
    <property type="entry name" value="TesB_ACOT8-like_N"/>
</dbReference>
<evidence type="ECO:0000259" key="1">
    <source>
        <dbReference type="Pfam" id="PF13622"/>
    </source>
</evidence>
<reference evidence="2 3" key="1">
    <citation type="submission" date="2020-10" db="EMBL/GenBank/DDBJ databases">
        <title>The genome sequence of Chitinilyticum litopenaei 4Y14.</title>
        <authorList>
            <person name="Liu Y."/>
        </authorList>
    </citation>
    <scope>NUCLEOTIDE SEQUENCE [LARGE SCALE GENOMIC DNA]</scope>
    <source>
        <strain evidence="2 3">4Y14</strain>
    </source>
</reference>
<dbReference type="Proteomes" id="UP000604481">
    <property type="component" value="Unassembled WGS sequence"/>
</dbReference>